<dbReference type="EC" id="2.7.1.49" evidence="2"/>
<organism evidence="4 5">
    <name type="scientific">Nitratireductor aquibiodomus RA22</name>
    <dbReference type="NCBI Taxonomy" id="1189611"/>
    <lineage>
        <taxon>Bacteria</taxon>
        <taxon>Pseudomonadati</taxon>
        <taxon>Pseudomonadota</taxon>
        <taxon>Alphaproteobacteria</taxon>
        <taxon>Hyphomicrobiales</taxon>
        <taxon>Phyllobacteriaceae</taxon>
        <taxon>Nitratireductor</taxon>
    </lineage>
</organism>
<dbReference type="GO" id="GO:0008972">
    <property type="term" value="F:phosphomethylpyrimidine kinase activity"/>
    <property type="evidence" value="ECO:0007669"/>
    <property type="project" value="InterPro"/>
</dbReference>
<dbReference type="Pfam" id="PF08543">
    <property type="entry name" value="Phos_pyr_kin"/>
    <property type="match status" value="1"/>
</dbReference>
<evidence type="ECO:0000259" key="3">
    <source>
        <dbReference type="Pfam" id="PF08543"/>
    </source>
</evidence>
<dbReference type="SUPFAM" id="SSF53613">
    <property type="entry name" value="Ribokinase-like"/>
    <property type="match status" value="1"/>
</dbReference>
<dbReference type="GO" id="GO:0009228">
    <property type="term" value="P:thiamine biosynthetic process"/>
    <property type="evidence" value="ECO:0007669"/>
    <property type="project" value="InterPro"/>
</dbReference>
<dbReference type="GO" id="GO:0005829">
    <property type="term" value="C:cytosol"/>
    <property type="evidence" value="ECO:0007669"/>
    <property type="project" value="TreeGrafter"/>
</dbReference>
<name>I5C6H3_9HYPH</name>
<dbReference type="Gene3D" id="3.40.1190.20">
    <property type="match status" value="1"/>
</dbReference>
<dbReference type="InterPro" id="IPR004399">
    <property type="entry name" value="HMP/HMP-P_kinase_dom"/>
</dbReference>
<dbReference type="Proteomes" id="UP000004622">
    <property type="component" value="Unassembled WGS sequence"/>
</dbReference>
<evidence type="ECO:0000313" key="4">
    <source>
        <dbReference type="EMBL" id="EIM77425.1"/>
    </source>
</evidence>
<feature type="domain" description="Pyridoxamine kinase/Phosphomethylpyrimidine kinase" evidence="3">
    <location>
        <begin position="22"/>
        <end position="251"/>
    </location>
</feature>
<comment type="pathway">
    <text evidence="1">Cofactor biosynthesis; thiamine diphosphate biosynthesis.</text>
</comment>
<dbReference type="UniPathway" id="UPA00060">
    <property type="reaction ID" value="UER00138"/>
</dbReference>
<keyword evidence="4" id="KW-0418">Kinase</keyword>
<dbReference type="NCBIfam" id="TIGR00097">
    <property type="entry name" value="HMP-P_kinase"/>
    <property type="match status" value="1"/>
</dbReference>
<evidence type="ECO:0000256" key="1">
    <source>
        <dbReference type="ARBA" id="ARBA00004948"/>
    </source>
</evidence>
<dbReference type="GO" id="GO:0009229">
    <property type="term" value="P:thiamine diphosphate biosynthetic process"/>
    <property type="evidence" value="ECO:0007669"/>
    <property type="project" value="UniProtKB-UniPathway"/>
</dbReference>
<dbReference type="InterPro" id="IPR029056">
    <property type="entry name" value="Ribokinase-like"/>
</dbReference>
<dbReference type="InterPro" id="IPR013749">
    <property type="entry name" value="PM/HMP-P_kinase-1"/>
</dbReference>
<reference evidence="4 5" key="1">
    <citation type="journal article" date="2012" name="J. Bacteriol.">
        <title>Genome Sequence of Nitratireductor aquibiodomus Strain RA22.</title>
        <authorList>
            <person name="Singh A."/>
            <person name="Jangir P.K."/>
            <person name="Kumari C."/>
            <person name="Sharma R."/>
        </authorList>
    </citation>
    <scope>NUCLEOTIDE SEQUENCE [LARGE SCALE GENOMIC DNA]</scope>
    <source>
        <strain evidence="4 5">RA22</strain>
    </source>
</reference>
<dbReference type="PATRIC" id="fig|1189611.3.peg.636"/>
<sequence>MAGGHRAMAVSMAHVLVIAGSDSSGGAGVARDVETLAAFGVKACLAITAVTVQTHDTVKSVDLCAPDLVEAQIRAAFSANSVAAIKIGMLGSCETVKRVATVLREQAPLPVVLDPVLASSSGRALLAEDAIETMRESLMPLCSLVTPNLPELAILTGEEETASAADLHSQAGHLLGGGVQALLVKGGHAAGARAVDTLFQAGEPPLRFEGPRLPGTMRGTGCMLASAIAAGLARGDGLEASVRAAKTHLSERWLAN</sequence>
<dbReference type="GO" id="GO:0008902">
    <property type="term" value="F:hydroxymethylpyrimidine kinase activity"/>
    <property type="evidence" value="ECO:0007669"/>
    <property type="project" value="UniProtKB-EC"/>
</dbReference>
<gene>
    <name evidence="4" type="ORF">A33O_03103</name>
</gene>
<keyword evidence="4" id="KW-0808">Transferase</keyword>
<dbReference type="STRING" id="204799.GCA_001696575_03755"/>
<evidence type="ECO:0000313" key="5">
    <source>
        <dbReference type="Proteomes" id="UP000004622"/>
    </source>
</evidence>
<accession>I5C6H3</accession>
<dbReference type="EMBL" id="AJXZ01000005">
    <property type="protein sequence ID" value="EIM77425.1"/>
    <property type="molecule type" value="Genomic_DNA"/>
</dbReference>
<protein>
    <recommendedName>
        <fullName evidence="2">hydroxymethylpyrimidine kinase</fullName>
        <ecNumber evidence="2">2.7.1.49</ecNumber>
    </recommendedName>
</protein>
<dbReference type="PANTHER" id="PTHR20858">
    <property type="entry name" value="PHOSPHOMETHYLPYRIMIDINE KINASE"/>
    <property type="match status" value="1"/>
</dbReference>
<dbReference type="PANTHER" id="PTHR20858:SF17">
    <property type="entry name" value="HYDROXYMETHYLPYRIMIDINE_PHOSPHOMETHYLPYRIMIDINE KINASE THI20-RELATED"/>
    <property type="match status" value="1"/>
</dbReference>
<dbReference type="AlphaFoldDB" id="I5C6H3"/>
<dbReference type="CDD" id="cd01169">
    <property type="entry name" value="HMPP_kinase"/>
    <property type="match status" value="1"/>
</dbReference>
<comment type="caution">
    <text evidence="4">The sequence shown here is derived from an EMBL/GenBank/DDBJ whole genome shotgun (WGS) entry which is preliminary data.</text>
</comment>
<proteinExistence type="predicted"/>
<evidence type="ECO:0000256" key="2">
    <source>
        <dbReference type="ARBA" id="ARBA00012135"/>
    </source>
</evidence>